<feature type="transmembrane region" description="Helical" evidence="7">
    <location>
        <begin position="164"/>
        <end position="182"/>
    </location>
</feature>
<dbReference type="GO" id="GO:0070782">
    <property type="term" value="P:phosphatidylserine exposure on apoptotic cell surface"/>
    <property type="evidence" value="ECO:0007669"/>
    <property type="project" value="TreeGrafter"/>
</dbReference>
<evidence type="ECO:0000313" key="9">
    <source>
        <dbReference type="Proteomes" id="UP000015104"/>
    </source>
</evidence>
<feature type="transmembrane region" description="Helical" evidence="7">
    <location>
        <begin position="236"/>
        <end position="257"/>
    </location>
</feature>
<evidence type="ECO:0000256" key="3">
    <source>
        <dbReference type="ARBA" id="ARBA00022475"/>
    </source>
</evidence>
<feature type="transmembrane region" description="Helical" evidence="7">
    <location>
        <begin position="71"/>
        <end position="96"/>
    </location>
</feature>
<dbReference type="OrthoDB" id="6136301at2759"/>
<proteinExistence type="inferred from homology"/>
<dbReference type="GO" id="GO:0043652">
    <property type="term" value="P:engulfment of apoptotic cell"/>
    <property type="evidence" value="ECO:0007669"/>
    <property type="project" value="TreeGrafter"/>
</dbReference>
<feature type="transmembrane region" description="Helical" evidence="7">
    <location>
        <begin position="295"/>
        <end position="313"/>
    </location>
</feature>
<name>T1K710_TETUR</name>
<organism evidence="8 9">
    <name type="scientific">Tetranychus urticae</name>
    <name type="common">Two-spotted spider mite</name>
    <dbReference type="NCBI Taxonomy" id="32264"/>
    <lineage>
        <taxon>Eukaryota</taxon>
        <taxon>Metazoa</taxon>
        <taxon>Ecdysozoa</taxon>
        <taxon>Arthropoda</taxon>
        <taxon>Chelicerata</taxon>
        <taxon>Arachnida</taxon>
        <taxon>Acari</taxon>
        <taxon>Acariformes</taxon>
        <taxon>Trombidiformes</taxon>
        <taxon>Prostigmata</taxon>
        <taxon>Eleutherengona</taxon>
        <taxon>Raphignathae</taxon>
        <taxon>Tetranychoidea</taxon>
        <taxon>Tetranychidae</taxon>
        <taxon>Tetranychus</taxon>
    </lineage>
</organism>
<gene>
    <name evidence="8" type="primary">107361172</name>
</gene>
<keyword evidence="9" id="KW-1185">Reference proteome</keyword>
<evidence type="ECO:0000256" key="7">
    <source>
        <dbReference type="RuleBase" id="RU910716"/>
    </source>
</evidence>
<comment type="similarity">
    <text evidence="2 7">Belongs to the XK family.</text>
</comment>
<dbReference type="PANTHER" id="PTHR16024:SF6">
    <property type="entry name" value="XK-RELATED PROTEIN"/>
    <property type="match status" value="1"/>
</dbReference>
<keyword evidence="3" id="KW-1003">Cell membrane</keyword>
<dbReference type="EMBL" id="CAEY01001799">
    <property type="status" value="NOT_ANNOTATED_CDS"/>
    <property type="molecule type" value="Genomic_DNA"/>
</dbReference>
<evidence type="ECO:0000256" key="2">
    <source>
        <dbReference type="ARBA" id="ARBA00008789"/>
    </source>
</evidence>
<feature type="transmembrane region" description="Helical" evidence="7">
    <location>
        <begin position="41"/>
        <end position="64"/>
    </location>
</feature>
<dbReference type="Proteomes" id="UP000015104">
    <property type="component" value="Unassembled WGS sequence"/>
</dbReference>
<evidence type="ECO:0000313" key="8">
    <source>
        <dbReference type="EnsemblMetazoa" id="tetur06g02500.1"/>
    </source>
</evidence>
<dbReference type="AlphaFoldDB" id="T1K710"/>
<evidence type="ECO:0000256" key="1">
    <source>
        <dbReference type="ARBA" id="ARBA00004651"/>
    </source>
</evidence>
<feature type="transmembrane region" description="Helical" evidence="7">
    <location>
        <begin position="194"/>
        <end position="215"/>
    </location>
</feature>
<evidence type="ECO:0000256" key="4">
    <source>
        <dbReference type="ARBA" id="ARBA00022692"/>
    </source>
</evidence>
<dbReference type="KEGG" id="tut:107361172"/>
<sequence length="385" mass="44973">MSEDVDCLPSATSSRKLSLTENGHDKVDALPAYMKITWLHAFLPFISLSIYVYDIGYNIAVAVFHYSNKDYWYFGLTLTFILIPTLVMTGISWRWYVLDARKQEIVQYKNLKLIFILQRLGLFSRYLESIFLTIYFIIAKDTSEKKECYTFVVYADTIANKLRFFGCLMGSAPQLVLQIYILALQNPLYGDNRFMLFTQINSCLASLVSLSWSLVSYQRSLRLSLPNKVSLTWQGIAVQFLWRFSVIAARVLALALFAAIYNWYISIVCGVHCIIMFAWIVSMKTSFCENRCEELGYNAVLAVMYIFCYFNPVDSPTRYRYAIYYTFMFCENTLLMTLWFTKAEPHLWYRIPAFVGHYMSFFIGLLYMLVYYLVYHPSKSCTLEI</sequence>
<accession>T1K710</accession>
<dbReference type="eggNOG" id="KOG4790">
    <property type="taxonomic scope" value="Eukaryota"/>
</dbReference>
<dbReference type="GO" id="GO:1902742">
    <property type="term" value="P:apoptotic process involved in development"/>
    <property type="evidence" value="ECO:0007669"/>
    <property type="project" value="TreeGrafter"/>
</dbReference>
<keyword evidence="4 7" id="KW-0812">Transmembrane</keyword>
<dbReference type="EnsemblMetazoa" id="tetur06g02500.1">
    <property type="protein sequence ID" value="tetur06g02500.1"/>
    <property type="gene ID" value="tetur06g02500"/>
</dbReference>
<evidence type="ECO:0000256" key="6">
    <source>
        <dbReference type="ARBA" id="ARBA00023136"/>
    </source>
</evidence>
<protein>
    <recommendedName>
        <fullName evidence="7">XK-related protein</fullName>
    </recommendedName>
</protein>
<dbReference type="InterPro" id="IPR018629">
    <property type="entry name" value="XK-rel"/>
</dbReference>
<evidence type="ECO:0000256" key="5">
    <source>
        <dbReference type="ARBA" id="ARBA00022989"/>
    </source>
</evidence>
<feature type="transmembrane region" description="Helical" evidence="7">
    <location>
        <begin position="263"/>
        <end position="283"/>
    </location>
</feature>
<reference evidence="9" key="1">
    <citation type="submission" date="2011-08" db="EMBL/GenBank/DDBJ databases">
        <authorList>
            <person name="Rombauts S."/>
        </authorList>
    </citation>
    <scope>NUCLEOTIDE SEQUENCE</scope>
    <source>
        <strain evidence="9">London</strain>
    </source>
</reference>
<dbReference type="InterPro" id="IPR050895">
    <property type="entry name" value="XK-related_scramblase"/>
</dbReference>
<feature type="transmembrane region" description="Helical" evidence="7">
    <location>
        <begin position="116"/>
        <end position="138"/>
    </location>
</feature>
<dbReference type="PANTHER" id="PTHR16024">
    <property type="entry name" value="XK-RELATED PROTEIN"/>
    <property type="match status" value="1"/>
</dbReference>
<feature type="transmembrane region" description="Helical" evidence="7">
    <location>
        <begin position="353"/>
        <end position="374"/>
    </location>
</feature>
<keyword evidence="6 7" id="KW-0472">Membrane</keyword>
<keyword evidence="5 7" id="KW-1133">Transmembrane helix</keyword>
<comment type="subcellular location">
    <subcellularLocation>
        <location evidence="1">Cell membrane</location>
        <topology evidence="1">Multi-pass membrane protein</topology>
    </subcellularLocation>
    <subcellularLocation>
        <location evidence="7">Membrane</location>
        <topology evidence="7">Multi-pass membrane protein</topology>
    </subcellularLocation>
</comment>
<dbReference type="GO" id="GO:0005886">
    <property type="term" value="C:plasma membrane"/>
    <property type="evidence" value="ECO:0007669"/>
    <property type="project" value="UniProtKB-SubCell"/>
</dbReference>
<dbReference type="HOGENOM" id="CLU_028534_4_0_1"/>
<dbReference type="OMA" id="HANANLP"/>
<dbReference type="Pfam" id="PF09815">
    <property type="entry name" value="XK-related"/>
    <property type="match status" value="1"/>
</dbReference>
<feature type="transmembrane region" description="Helical" evidence="7">
    <location>
        <begin position="319"/>
        <end position="341"/>
    </location>
</feature>
<reference evidence="8" key="2">
    <citation type="submission" date="2015-06" db="UniProtKB">
        <authorList>
            <consortium name="EnsemblMetazoa"/>
        </authorList>
    </citation>
    <scope>IDENTIFICATION</scope>
</reference>